<keyword evidence="12" id="KW-1185">Reference proteome</keyword>
<dbReference type="FunFam" id="2.40.50.140:FF:000038">
    <property type="entry name" value="Exosome complex component RRP4"/>
    <property type="match status" value="1"/>
</dbReference>
<dbReference type="Pfam" id="PF15985">
    <property type="entry name" value="KH_6"/>
    <property type="match status" value="1"/>
</dbReference>
<reference evidence="11" key="1">
    <citation type="submission" date="2023-04" db="EMBL/GenBank/DDBJ databases">
        <title>Ambrosiozyma monospora NBRC 1965.</title>
        <authorList>
            <person name="Ichikawa N."/>
            <person name="Sato H."/>
            <person name="Tonouchi N."/>
        </authorList>
    </citation>
    <scope>NUCLEOTIDE SEQUENCE</scope>
    <source>
        <strain evidence="11">NBRC 1965</strain>
    </source>
</reference>
<protein>
    <submittedName>
        <fullName evidence="11">Unnamed protein product</fullName>
    </submittedName>
</protein>
<dbReference type="Proteomes" id="UP001165063">
    <property type="component" value="Unassembled WGS sequence"/>
</dbReference>
<dbReference type="OrthoDB" id="1650at2759"/>
<dbReference type="InterPro" id="IPR012340">
    <property type="entry name" value="NA-bd_OB-fold"/>
</dbReference>
<dbReference type="Pfam" id="PF21266">
    <property type="entry name" value="S1_RRP4"/>
    <property type="match status" value="1"/>
</dbReference>
<dbReference type="GO" id="GO:0071035">
    <property type="term" value="P:nuclear polyadenylation-dependent rRNA catabolic process"/>
    <property type="evidence" value="ECO:0007669"/>
    <property type="project" value="TreeGrafter"/>
</dbReference>
<feature type="domain" description="Exosome complex component N-terminal" evidence="8">
    <location>
        <begin position="55"/>
        <end position="89"/>
    </location>
</feature>
<dbReference type="EMBL" id="BSXU01002212">
    <property type="protein sequence ID" value="GMG35432.1"/>
    <property type="molecule type" value="Genomic_DNA"/>
</dbReference>
<feature type="compositionally biased region" description="Polar residues" evidence="7">
    <location>
        <begin position="1"/>
        <end position="19"/>
    </location>
</feature>
<dbReference type="AlphaFoldDB" id="A0A9W6Z0H7"/>
<dbReference type="GO" id="GO:0000177">
    <property type="term" value="C:cytoplasmic exosome (RNase complex)"/>
    <property type="evidence" value="ECO:0007669"/>
    <property type="project" value="TreeGrafter"/>
</dbReference>
<feature type="domain" description="RRP4 S1" evidence="10">
    <location>
        <begin position="104"/>
        <end position="175"/>
    </location>
</feature>
<dbReference type="InterPro" id="IPR026699">
    <property type="entry name" value="Exosome_RNA_bind1/RRP40/RRP4"/>
</dbReference>
<evidence type="ECO:0000256" key="1">
    <source>
        <dbReference type="ARBA" id="ARBA00004123"/>
    </source>
</evidence>
<keyword evidence="6" id="KW-0539">Nucleus</keyword>
<feature type="compositionally biased region" description="Polar residues" evidence="7">
    <location>
        <begin position="34"/>
        <end position="50"/>
    </location>
</feature>
<evidence type="ECO:0000256" key="2">
    <source>
        <dbReference type="ARBA" id="ARBA00009155"/>
    </source>
</evidence>
<evidence type="ECO:0000313" key="11">
    <source>
        <dbReference type="EMBL" id="GMG35432.1"/>
    </source>
</evidence>
<dbReference type="CDD" id="cd05789">
    <property type="entry name" value="S1_Rrp4"/>
    <property type="match status" value="1"/>
</dbReference>
<organism evidence="11 12">
    <name type="scientific">Ambrosiozyma monospora</name>
    <name type="common">Yeast</name>
    <name type="synonym">Endomycopsis monosporus</name>
    <dbReference type="NCBI Taxonomy" id="43982"/>
    <lineage>
        <taxon>Eukaryota</taxon>
        <taxon>Fungi</taxon>
        <taxon>Dikarya</taxon>
        <taxon>Ascomycota</taxon>
        <taxon>Saccharomycotina</taxon>
        <taxon>Pichiomycetes</taxon>
        <taxon>Pichiales</taxon>
        <taxon>Pichiaceae</taxon>
        <taxon>Ambrosiozyma</taxon>
    </lineage>
</organism>
<feature type="region of interest" description="Disordered" evidence="7">
    <location>
        <begin position="1"/>
        <end position="20"/>
    </location>
</feature>
<comment type="similarity">
    <text evidence="2">Belongs to the RRP4 family.</text>
</comment>
<evidence type="ECO:0000256" key="6">
    <source>
        <dbReference type="ARBA" id="ARBA00023242"/>
    </source>
</evidence>
<accession>A0A9W6Z0H7</accession>
<dbReference type="Gene3D" id="2.40.50.100">
    <property type="match status" value="1"/>
</dbReference>
<dbReference type="SUPFAM" id="SSF110324">
    <property type="entry name" value="Ribosomal L27 protein-like"/>
    <property type="match status" value="1"/>
</dbReference>
<dbReference type="Pfam" id="PF14382">
    <property type="entry name" value="ECR1_N"/>
    <property type="match status" value="1"/>
</dbReference>
<gene>
    <name evidence="11" type="ORF">Amon01_000454300</name>
</gene>
<dbReference type="GO" id="GO:0003723">
    <property type="term" value="F:RNA binding"/>
    <property type="evidence" value="ECO:0007669"/>
    <property type="project" value="UniProtKB-KW"/>
</dbReference>
<evidence type="ECO:0000313" key="12">
    <source>
        <dbReference type="Proteomes" id="UP001165063"/>
    </source>
</evidence>
<dbReference type="InterPro" id="IPR004088">
    <property type="entry name" value="KH_dom_type_1"/>
</dbReference>
<dbReference type="InterPro" id="IPR025721">
    <property type="entry name" value="Exosome_cplx_N_dom"/>
</dbReference>
<dbReference type="Gene3D" id="2.40.50.140">
    <property type="entry name" value="Nucleic acid-binding proteins"/>
    <property type="match status" value="1"/>
</dbReference>
<dbReference type="GO" id="GO:0071051">
    <property type="term" value="P:poly(A)-dependent snoRNA 3'-end processing"/>
    <property type="evidence" value="ECO:0007669"/>
    <property type="project" value="TreeGrafter"/>
</dbReference>
<dbReference type="InterPro" id="IPR048565">
    <property type="entry name" value="S1_RRP4"/>
</dbReference>
<keyword evidence="5" id="KW-0694">RNA-binding</keyword>
<keyword evidence="3" id="KW-0698">rRNA processing</keyword>
<dbReference type="SUPFAM" id="SSF54791">
    <property type="entry name" value="Eukaryotic type KH-domain (KH-domain type I)"/>
    <property type="match status" value="1"/>
</dbReference>
<evidence type="ECO:0000259" key="8">
    <source>
        <dbReference type="Pfam" id="PF14382"/>
    </source>
</evidence>
<dbReference type="InterPro" id="IPR036612">
    <property type="entry name" value="KH_dom_type_1_sf"/>
</dbReference>
<comment type="caution">
    <text evidence="11">The sequence shown here is derived from an EMBL/GenBank/DDBJ whole genome shotgun (WGS) entry which is preliminary data.</text>
</comment>
<name>A0A9W6Z0H7_AMBMO</name>
<evidence type="ECO:0000256" key="5">
    <source>
        <dbReference type="ARBA" id="ARBA00022884"/>
    </source>
</evidence>
<evidence type="ECO:0000259" key="9">
    <source>
        <dbReference type="Pfam" id="PF15985"/>
    </source>
</evidence>
<feature type="region of interest" description="Disordered" evidence="7">
    <location>
        <begin position="31"/>
        <end position="50"/>
    </location>
</feature>
<evidence type="ECO:0000259" key="10">
    <source>
        <dbReference type="Pfam" id="PF21266"/>
    </source>
</evidence>
<dbReference type="GO" id="GO:0071028">
    <property type="term" value="P:nuclear mRNA surveillance"/>
    <property type="evidence" value="ECO:0007669"/>
    <property type="project" value="UniProtKB-ARBA"/>
</dbReference>
<sequence>MSVINISLPTTTKNDLNQTLDEDEDINMLEDTEQGPTDANSSNSANKRTTANSVVVVPGELITEDPTWMRGHGTYYLNDKTYSSVAGTILKVNKLLSVIPFKGRYSPETGDHIIGRVVDCGNKRWRLQIGAEHDAVLMLGSVNLPGGVLRRKNESDELQMRFFLKEGDLLNAEVQTVFNDGAASLHTRSLKYGKLRNGNLCVVPSSLIVRAKNHSHDLPGGVSVILGVNGFCWVYKTNYGQLGSSSQNGAGGNLGALEAGIKSATSGGGYKPGAASVSITRLEQESSWDIYSDKNDEISPALKETISRYKNCLLALSHCNIGIDETRLVAAYEISLGYGDVNSLVSDEVKEAIGEQLITAEKMRG</sequence>
<dbReference type="GO" id="GO:0034475">
    <property type="term" value="P:U4 snRNA 3'-end processing"/>
    <property type="evidence" value="ECO:0007669"/>
    <property type="project" value="TreeGrafter"/>
</dbReference>
<dbReference type="SUPFAM" id="SSF50249">
    <property type="entry name" value="Nucleic acid-binding proteins"/>
    <property type="match status" value="1"/>
</dbReference>
<comment type="subcellular location">
    <subcellularLocation>
        <location evidence="1">Nucleus</location>
    </subcellularLocation>
</comment>
<proteinExistence type="inferred from homology"/>
<dbReference type="GO" id="GO:0071038">
    <property type="term" value="P:TRAMP-dependent tRNA surveillance pathway"/>
    <property type="evidence" value="ECO:0007669"/>
    <property type="project" value="TreeGrafter"/>
</dbReference>
<dbReference type="GO" id="GO:0000467">
    <property type="term" value="P:exonucleolytic trimming to generate mature 3'-end of 5.8S rRNA from tricistronic rRNA transcript (SSU-rRNA, 5.8S rRNA, LSU-rRNA)"/>
    <property type="evidence" value="ECO:0007669"/>
    <property type="project" value="TreeGrafter"/>
</dbReference>
<dbReference type="GO" id="GO:0000176">
    <property type="term" value="C:nuclear exosome (RNase complex)"/>
    <property type="evidence" value="ECO:0007669"/>
    <property type="project" value="UniProtKB-ARBA"/>
</dbReference>
<dbReference type="GO" id="GO:0071034">
    <property type="term" value="P:CUT catabolic process"/>
    <property type="evidence" value="ECO:0007669"/>
    <property type="project" value="TreeGrafter"/>
</dbReference>
<keyword evidence="4" id="KW-0271">Exosome</keyword>
<evidence type="ECO:0000256" key="4">
    <source>
        <dbReference type="ARBA" id="ARBA00022835"/>
    </source>
</evidence>
<dbReference type="CDD" id="cd22525">
    <property type="entry name" value="KH-I_Rrp4_eukar"/>
    <property type="match status" value="1"/>
</dbReference>
<feature type="domain" description="K Homology" evidence="9">
    <location>
        <begin position="198"/>
        <end position="238"/>
    </location>
</feature>
<evidence type="ECO:0000256" key="3">
    <source>
        <dbReference type="ARBA" id="ARBA00022552"/>
    </source>
</evidence>
<evidence type="ECO:0000256" key="7">
    <source>
        <dbReference type="SAM" id="MobiDB-lite"/>
    </source>
</evidence>
<dbReference type="PANTHER" id="PTHR21321">
    <property type="entry name" value="PNAS-3 RELATED"/>
    <property type="match status" value="1"/>
</dbReference>
<dbReference type="PANTHER" id="PTHR21321:SF4">
    <property type="entry name" value="EXOSOME COMPLEX COMPONENT RRP4"/>
    <property type="match status" value="1"/>
</dbReference>